<dbReference type="NCBIfam" id="TIGR01665">
    <property type="entry name" value="put_anti_recept"/>
    <property type="match status" value="1"/>
</dbReference>
<dbReference type="SUPFAM" id="SSF75011">
    <property type="entry name" value="3-carboxy-cis,cis-mucoante lactonizing enzyme"/>
    <property type="match status" value="1"/>
</dbReference>
<dbReference type="InterPro" id="IPR010572">
    <property type="entry name" value="Tail_dom"/>
</dbReference>
<evidence type="ECO:0008006" key="5">
    <source>
        <dbReference type="Google" id="ProtNLM"/>
    </source>
</evidence>
<reference evidence="3 4" key="1">
    <citation type="submission" date="2015-09" db="EMBL/GenBank/DDBJ databases">
        <title>Spore heat resistance.</title>
        <authorList>
            <person name="Boekhorst J."/>
            <person name="Berendsen E.M."/>
            <person name="Wells-Bennik M.H."/>
            <person name="Kuipers O.P."/>
        </authorList>
    </citation>
    <scope>NUCLEOTIDE SEQUENCE [LARGE SCALE GENOMIC DNA]</scope>
    <source>
        <strain evidence="3 4">B4122</strain>
    </source>
</reference>
<sequence>MIVDEKTYGAQRYFITDVEKEQVDESLTKVITAHHMYTMRLNNHFVNEELSGTLSLSKALSHALSGSGFRYDISSDAANISSVVQENFGNKNGIELMDEIVEDYKVELAVDNDMIYVYKQLGQARNFRLDTRYNIQGIAIKTTSQNITTRAWGFGKKDENTGKYAFEPFQYIHPDENYFLLDGRPRYAASIVDDRCTSKSSMEAALKEVVNPYPQITISVTPIAFYDPLLDGREDEFDIGDSINVIADTLIAGTTYEDTVRIVEMTYNPLDPYDAPELTLANVSKSVLDMQVEEMLRIRNQENYIQARTNEIRREISSDMTTTTQVLEAATYVDFTKQSPELYARLNLAHSTVMQSFNIDRVNNQIYATQVWNGEGKNPNMESFVITRMDLSGKMLDYMVCLEGGHGTNIGLDWSASEGKMYIWSHYYTSDVERTHTIARFPYQPGASIRYNDPSIQRTKNLGGEEYTVVSLDIEHNLLFFRRENKVVAQDLESARKDVLKTVDEMTVDLPSGTIFQGAYMDYPYVYWYTGDANEATEPNMLRVYDIRGNTTIYEKRIIFAKNTAISWEDGFREPEGVHVYVDPNTKTRTVMTGYATGAVGKRIAKIYAYREPAEKLNTSASFNTDLYARDDATKKLRAVTQTLILEYTGTAWTVSNAARYVATQQNLVTSVVISGNDLKVTLNENYYSLLHAQVEADINLKAANVLVGTDLNPGGDTSNILTLGFARNGARIAPNSTYVTVGSKISVLLMTANPSD</sequence>
<dbReference type="Proteomes" id="UP000076442">
    <property type="component" value="Unassembled WGS sequence"/>
</dbReference>
<name>A0AAP1E2W8_BACIU</name>
<feature type="domain" description="P68 RBP/TagC-like beta-propeller" evidence="2">
    <location>
        <begin position="353"/>
        <end position="609"/>
    </location>
</feature>
<accession>A0AAP1E2W8</accession>
<dbReference type="AlphaFoldDB" id="A0AAP1E2W8"/>
<feature type="domain" description="Tail spike" evidence="1">
    <location>
        <begin position="41"/>
        <end position="292"/>
    </location>
</feature>
<organism evidence="3 4">
    <name type="scientific">Bacillus subtilis</name>
    <dbReference type="NCBI Taxonomy" id="1423"/>
    <lineage>
        <taxon>Bacteria</taxon>
        <taxon>Bacillati</taxon>
        <taxon>Bacillota</taxon>
        <taxon>Bacilli</taxon>
        <taxon>Bacillales</taxon>
        <taxon>Bacillaceae</taxon>
        <taxon>Bacillus</taxon>
    </lineage>
</organism>
<evidence type="ECO:0000313" key="3">
    <source>
        <dbReference type="EMBL" id="KZD90359.1"/>
    </source>
</evidence>
<proteinExistence type="predicted"/>
<dbReference type="InterPro" id="IPR007119">
    <property type="entry name" value="Phage_tail_spike_N"/>
</dbReference>
<dbReference type="InterPro" id="IPR048799">
    <property type="entry name" value="P68_RBP_TagC-like_beta-prop"/>
</dbReference>
<dbReference type="EMBL" id="LJZV01000016">
    <property type="protein sequence ID" value="KZD90359.1"/>
    <property type="molecule type" value="Genomic_DNA"/>
</dbReference>
<gene>
    <name evidence="3" type="ORF">B4122_3280</name>
</gene>
<dbReference type="Gene3D" id="3.55.50.40">
    <property type="match status" value="1"/>
</dbReference>
<dbReference type="Pfam" id="PF21311">
    <property type="entry name" value="Phage_RBD_prop"/>
    <property type="match status" value="1"/>
</dbReference>
<dbReference type="Pfam" id="PF06605">
    <property type="entry name" value="Prophage_tail"/>
    <property type="match status" value="1"/>
</dbReference>
<comment type="caution">
    <text evidence="3">The sequence shown here is derived from an EMBL/GenBank/DDBJ whole genome shotgun (WGS) entry which is preliminary data.</text>
</comment>
<evidence type="ECO:0000313" key="4">
    <source>
        <dbReference type="Proteomes" id="UP000076442"/>
    </source>
</evidence>
<evidence type="ECO:0000259" key="1">
    <source>
        <dbReference type="Pfam" id="PF06605"/>
    </source>
</evidence>
<evidence type="ECO:0000259" key="2">
    <source>
        <dbReference type="Pfam" id="PF21311"/>
    </source>
</evidence>
<protein>
    <recommendedName>
        <fullName evidence="5">Prophage tail endopeptidase domain-containing protein</fullName>
    </recommendedName>
</protein>